<name>A0A150S669_SORCE</name>
<evidence type="ECO:0000256" key="1">
    <source>
        <dbReference type="ARBA" id="ARBA00008791"/>
    </source>
</evidence>
<evidence type="ECO:0000313" key="4">
    <source>
        <dbReference type="Proteomes" id="UP000075635"/>
    </source>
</evidence>
<comment type="similarity">
    <text evidence="1">Belongs to the universal stress protein A family.</text>
</comment>
<evidence type="ECO:0000313" key="3">
    <source>
        <dbReference type="EMBL" id="KYF87955.1"/>
    </source>
</evidence>
<dbReference type="InterPro" id="IPR014729">
    <property type="entry name" value="Rossmann-like_a/b/a_fold"/>
</dbReference>
<feature type="domain" description="UspA" evidence="2">
    <location>
        <begin position="12"/>
        <end position="155"/>
    </location>
</feature>
<evidence type="ECO:0000259" key="2">
    <source>
        <dbReference type="Pfam" id="PF00582"/>
    </source>
</evidence>
<dbReference type="Gene3D" id="3.40.50.620">
    <property type="entry name" value="HUPs"/>
    <property type="match status" value="1"/>
</dbReference>
<dbReference type="EMBL" id="JEMB01001387">
    <property type="protein sequence ID" value="KYF87955.1"/>
    <property type="molecule type" value="Genomic_DNA"/>
</dbReference>
<dbReference type="AlphaFoldDB" id="A0A150S669"/>
<dbReference type="Proteomes" id="UP000075635">
    <property type="component" value="Unassembled WGS sequence"/>
</dbReference>
<sequence length="224" mass="24089">MSSASAAGRFVIVVGIDFSQASNGALDQALESACCRENAEVHAVYVEPESWVGPGLSRAPAAATKPDVALQQLQQRASERVRAMGSKLDGRRLKRVVVHFRRGAAAENIAQLAADLEADLVVVGSHGHHGIERLLLGSVAERVSRLARCPVWIVRPKDHATAGRVPEIEPPCPECVKHRQETGGAALWCARHSEHHARPHRYSYATNGVCAASTAVYQTLPEGM</sequence>
<dbReference type="PANTHER" id="PTHR46268">
    <property type="entry name" value="STRESS RESPONSE PROTEIN NHAX"/>
    <property type="match status" value="1"/>
</dbReference>
<organism evidence="3 4">
    <name type="scientific">Sorangium cellulosum</name>
    <name type="common">Polyangium cellulosum</name>
    <dbReference type="NCBI Taxonomy" id="56"/>
    <lineage>
        <taxon>Bacteria</taxon>
        <taxon>Pseudomonadati</taxon>
        <taxon>Myxococcota</taxon>
        <taxon>Polyangia</taxon>
        <taxon>Polyangiales</taxon>
        <taxon>Polyangiaceae</taxon>
        <taxon>Sorangium</taxon>
    </lineage>
</organism>
<accession>A0A150S669</accession>
<gene>
    <name evidence="3" type="ORF">BE17_44330</name>
</gene>
<dbReference type="InterPro" id="IPR006016">
    <property type="entry name" value="UspA"/>
</dbReference>
<dbReference type="PRINTS" id="PR01438">
    <property type="entry name" value="UNVRSLSTRESS"/>
</dbReference>
<reference evidence="3 4" key="1">
    <citation type="submission" date="2014-02" db="EMBL/GenBank/DDBJ databases">
        <title>The small core and large imbalanced accessory genome model reveals a collaborative survival strategy of Sorangium cellulosum strains in nature.</title>
        <authorList>
            <person name="Han K."/>
            <person name="Peng R."/>
            <person name="Blom J."/>
            <person name="Li Y.-Z."/>
        </authorList>
    </citation>
    <scope>NUCLEOTIDE SEQUENCE [LARGE SCALE GENOMIC DNA]</scope>
    <source>
        <strain evidence="3 4">So0011-07</strain>
    </source>
</reference>
<dbReference type="InterPro" id="IPR006015">
    <property type="entry name" value="Universal_stress_UspA"/>
</dbReference>
<dbReference type="PANTHER" id="PTHR46268:SF6">
    <property type="entry name" value="UNIVERSAL STRESS PROTEIN UP12"/>
    <property type="match status" value="1"/>
</dbReference>
<dbReference type="SUPFAM" id="SSF52402">
    <property type="entry name" value="Adenine nucleotide alpha hydrolases-like"/>
    <property type="match status" value="1"/>
</dbReference>
<dbReference type="Pfam" id="PF00582">
    <property type="entry name" value="Usp"/>
    <property type="match status" value="1"/>
</dbReference>
<proteinExistence type="inferred from homology"/>
<dbReference type="CDD" id="cd00293">
    <property type="entry name" value="USP-like"/>
    <property type="match status" value="1"/>
</dbReference>
<comment type="caution">
    <text evidence="3">The sequence shown here is derived from an EMBL/GenBank/DDBJ whole genome shotgun (WGS) entry which is preliminary data.</text>
</comment>
<protein>
    <recommendedName>
        <fullName evidence="2">UspA domain-containing protein</fullName>
    </recommendedName>
</protein>